<comment type="caution">
    <text evidence="3">The sequence shown here is derived from an EMBL/GenBank/DDBJ whole genome shotgun (WGS) entry which is preliminary data.</text>
</comment>
<dbReference type="Pfam" id="PF20241">
    <property type="entry name" value="DUF6598"/>
    <property type="match status" value="2"/>
</dbReference>
<feature type="compositionally biased region" description="Basic and acidic residues" evidence="1">
    <location>
        <begin position="270"/>
        <end position="281"/>
    </location>
</feature>
<dbReference type="EMBL" id="JACEFO010002585">
    <property type="protein sequence ID" value="KAF8655555.1"/>
    <property type="molecule type" value="Genomic_DNA"/>
</dbReference>
<dbReference type="PANTHER" id="PTHR33065:SF138">
    <property type="entry name" value="OS09G0442000 PROTEIN"/>
    <property type="match status" value="1"/>
</dbReference>
<evidence type="ECO:0000259" key="2">
    <source>
        <dbReference type="Pfam" id="PF20241"/>
    </source>
</evidence>
<dbReference type="InterPro" id="IPR046533">
    <property type="entry name" value="DUF6598"/>
</dbReference>
<accession>A0A835DWX1</accession>
<proteinExistence type="predicted"/>
<evidence type="ECO:0000313" key="4">
    <source>
        <dbReference type="Proteomes" id="UP000636709"/>
    </source>
</evidence>
<evidence type="ECO:0000256" key="1">
    <source>
        <dbReference type="SAM" id="MobiDB-lite"/>
    </source>
</evidence>
<dbReference type="PANTHER" id="PTHR33065">
    <property type="entry name" value="OS07G0486400 PROTEIN"/>
    <property type="match status" value="1"/>
</dbReference>
<protein>
    <recommendedName>
        <fullName evidence="2">DUF6598 domain-containing protein</fullName>
    </recommendedName>
</protein>
<keyword evidence="4" id="KW-1185">Reference proteome</keyword>
<dbReference type="AlphaFoldDB" id="A0A835DWX1"/>
<feature type="domain" description="DUF6598" evidence="2">
    <location>
        <begin position="363"/>
        <end position="607"/>
    </location>
</feature>
<evidence type="ECO:0000313" key="3">
    <source>
        <dbReference type="EMBL" id="KAF8655555.1"/>
    </source>
</evidence>
<name>A0A835DWX1_9POAL</name>
<sequence length="613" mass="67910">MLQIFSLKLTNLPPASAAAGPVEIYGFIAVRDLLDPLRNYVFNHTRSHPFVMQDPMSDPFIYLSGPKRGVYLQSRALIEYDLRIKSPASGGEEADDDSPLIDGAATLSELTWTNAVLTNRIAGDLGAAAVDMRRALFRDAVEATVDVWITKLAAGDGGGGIDLSMTGCVSNLPEDEIKLFRGVVREPCALGRFVVAARLDSYLFLQFRVAEGVVSSDEFEWFAFRAPPASRPPPPYTSNSPSRDGDRRRRRRITAAQQEDKEDFLKKKKDKEEMETQQLRERNYSTEAEIDDEEEEGVFPAEVLEGMKHGDGSIYRPDAYQMHSLYRIADTTEGCLEPMRLTHPNPDCYPCAATCRQHGGCNMLQIYSLKLVGTPSATTGGGSIQLYGFMAIRDLLDPFRNYVFNRTRDDPFIIQLDDPHSDLSIYPSGPKRGVYFNCTVLIEYDMKIIKVDGEDAQQHDLQLIDGVVTCDELTWNRGPSTYRIEGECGGYAVDFSQALIRGAVEATVEVCITRVAENNANGDAVLDLSISGVLPPRTGEIKLFRGVIDKPRALNRFVVAVGLTSELFLLFKDAASGSTGKFAFRATAHGCVSEHRNFDFATIEVNVTWSNMI</sequence>
<feature type="region of interest" description="Disordered" evidence="1">
    <location>
        <begin position="230"/>
        <end position="281"/>
    </location>
</feature>
<organism evidence="3 4">
    <name type="scientific">Digitaria exilis</name>
    <dbReference type="NCBI Taxonomy" id="1010633"/>
    <lineage>
        <taxon>Eukaryota</taxon>
        <taxon>Viridiplantae</taxon>
        <taxon>Streptophyta</taxon>
        <taxon>Embryophyta</taxon>
        <taxon>Tracheophyta</taxon>
        <taxon>Spermatophyta</taxon>
        <taxon>Magnoliopsida</taxon>
        <taxon>Liliopsida</taxon>
        <taxon>Poales</taxon>
        <taxon>Poaceae</taxon>
        <taxon>PACMAD clade</taxon>
        <taxon>Panicoideae</taxon>
        <taxon>Panicodae</taxon>
        <taxon>Paniceae</taxon>
        <taxon>Anthephorinae</taxon>
        <taxon>Digitaria</taxon>
    </lineage>
</organism>
<gene>
    <name evidence="3" type="ORF">HU200_061101</name>
</gene>
<dbReference type="Proteomes" id="UP000636709">
    <property type="component" value="Unassembled WGS sequence"/>
</dbReference>
<reference evidence="3" key="1">
    <citation type="submission" date="2020-07" db="EMBL/GenBank/DDBJ databases">
        <title>Genome sequence and genetic diversity analysis of an under-domesticated orphan crop, white fonio (Digitaria exilis).</title>
        <authorList>
            <person name="Bennetzen J.L."/>
            <person name="Chen S."/>
            <person name="Ma X."/>
            <person name="Wang X."/>
            <person name="Yssel A.E.J."/>
            <person name="Chaluvadi S.R."/>
            <person name="Johnson M."/>
            <person name="Gangashetty P."/>
            <person name="Hamidou F."/>
            <person name="Sanogo M.D."/>
            <person name="Zwaenepoel A."/>
            <person name="Wallace J."/>
            <person name="Van De Peer Y."/>
            <person name="Van Deynze A."/>
        </authorList>
    </citation>
    <scope>NUCLEOTIDE SEQUENCE</scope>
    <source>
        <tissue evidence="3">Leaves</tissue>
    </source>
</reference>
<feature type="domain" description="DUF6598" evidence="2">
    <location>
        <begin position="1"/>
        <end position="216"/>
    </location>
</feature>